<dbReference type="GeneID" id="116305576"/>
<evidence type="ECO:0000259" key="1">
    <source>
        <dbReference type="PROSITE" id="PS50904"/>
    </source>
</evidence>
<dbReference type="InterPro" id="IPR037365">
    <property type="entry name" value="Slowmo/Ups"/>
</dbReference>
<dbReference type="Pfam" id="PF04707">
    <property type="entry name" value="PRELI"/>
    <property type="match status" value="1"/>
</dbReference>
<dbReference type="OrthoDB" id="407630at2759"/>
<dbReference type="KEGG" id="aten:116305576"/>
<dbReference type="InParanoid" id="A0A6P8J094"/>
<organism evidence="2 3">
    <name type="scientific">Actinia tenebrosa</name>
    <name type="common">Australian red waratah sea anemone</name>
    <dbReference type="NCBI Taxonomy" id="6105"/>
    <lineage>
        <taxon>Eukaryota</taxon>
        <taxon>Metazoa</taxon>
        <taxon>Cnidaria</taxon>
        <taxon>Anthozoa</taxon>
        <taxon>Hexacorallia</taxon>
        <taxon>Actiniaria</taxon>
        <taxon>Actiniidae</taxon>
        <taxon>Actinia</taxon>
    </lineage>
</organism>
<keyword evidence="2" id="KW-1185">Reference proteome</keyword>
<dbReference type="Proteomes" id="UP000515163">
    <property type="component" value="Unplaced"/>
</dbReference>
<gene>
    <name evidence="3" type="primary">LOC116305576</name>
</gene>
<dbReference type="RefSeq" id="XP_031571375.1">
    <property type="nucleotide sequence ID" value="XM_031715515.1"/>
</dbReference>
<sequence>MKLWSSQHVFQHCWEKVTQAAWRKYPNELNPGVKTIDILDRYVDSEGKLHTKRLIGTDGFLPGWVNRMFGLDDLAYAVEESVVDPNNKTMSLHSKNWSLSNWCTVEETLVYSQHPEKTDVTNLDQEAVIKVFGISFGDHFESLIKNAMANNAGKGRQAMENVIAIINKEVQDIATNLEQATVRINSELEQAKQGLEQAARLPQAMCEGKS</sequence>
<evidence type="ECO:0000313" key="2">
    <source>
        <dbReference type="Proteomes" id="UP000515163"/>
    </source>
</evidence>
<accession>A0A6P8J094</accession>
<dbReference type="FunCoup" id="A0A6P8J094">
    <property type="interactions" value="792"/>
</dbReference>
<evidence type="ECO:0000313" key="3">
    <source>
        <dbReference type="RefSeq" id="XP_031571375.1"/>
    </source>
</evidence>
<name>A0A6P8J094_ACTTE</name>
<dbReference type="InterPro" id="IPR006797">
    <property type="entry name" value="PRELI/MSF1_dom"/>
</dbReference>
<protein>
    <submittedName>
        <fullName evidence="3">PRELI domain containing protein 3A-like</fullName>
    </submittedName>
</protein>
<dbReference type="PROSITE" id="PS50904">
    <property type="entry name" value="PRELI_MSF1"/>
    <property type="match status" value="1"/>
</dbReference>
<dbReference type="PANTHER" id="PTHR11158">
    <property type="entry name" value="MSF1/PX19 RELATED"/>
    <property type="match status" value="1"/>
</dbReference>
<dbReference type="AlphaFoldDB" id="A0A6P8J094"/>
<dbReference type="GO" id="GO:0005758">
    <property type="term" value="C:mitochondrial intermembrane space"/>
    <property type="evidence" value="ECO:0007669"/>
    <property type="project" value="InterPro"/>
</dbReference>
<feature type="domain" description="PRELI/MSF1" evidence="1">
    <location>
        <begin position="1"/>
        <end position="171"/>
    </location>
</feature>
<proteinExistence type="predicted"/>
<reference evidence="3" key="1">
    <citation type="submission" date="2025-08" db="UniProtKB">
        <authorList>
            <consortium name="RefSeq"/>
        </authorList>
    </citation>
    <scope>IDENTIFICATION</scope>
    <source>
        <tissue evidence="3">Tentacle</tissue>
    </source>
</reference>